<proteinExistence type="predicted"/>
<sequence>MPRPDLSEARRRLELGRLLVGSLAETLVKAYGAGAALSVALSDAETAGGKAGDAIRAVPNLADKYHEAKYVVDHREQIQAAVTYLNEHTLPQEELQRTADESVRTLGAIETTYDEVGQARDVLELDGISGTFANVRDAIGHVGNAYDARPDLDSIRQLAEVVEQVRPFTDQVDVLIPVYYGNFFTLTDNFAGDEIASTLLVMGLALGVAWVLGRAVGFWIRRGMPGLLARLLQRLGARTFRRWYVANLPYALSPPLYDAAREHLQREIAADPEGALDEDTLRELEGYFATREPGVTPAAAGSSPGPRPRTPREPARRA</sequence>
<accession>A0ABT1L248</accession>
<gene>
    <name evidence="3" type="ORF">NCI01_20030</name>
</gene>
<organism evidence="3 4">
    <name type="scientific">Nocardioides pinisoli</name>
    <dbReference type="NCBI Taxonomy" id="2950279"/>
    <lineage>
        <taxon>Bacteria</taxon>
        <taxon>Bacillati</taxon>
        <taxon>Actinomycetota</taxon>
        <taxon>Actinomycetes</taxon>
        <taxon>Propionibacteriales</taxon>
        <taxon>Nocardioidaceae</taxon>
        <taxon>Nocardioides</taxon>
    </lineage>
</organism>
<name>A0ABT1L248_9ACTN</name>
<feature type="transmembrane region" description="Helical" evidence="2">
    <location>
        <begin position="199"/>
        <end position="220"/>
    </location>
</feature>
<feature type="region of interest" description="Disordered" evidence="1">
    <location>
        <begin position="289"/>
        <end position="318"/>
    </location>
</feature>
<reference evidence="3 4" key="1">
    <citation type="submission" date="2022-06" db="EMBL/GenBank/DDBJ databases">
        <authorList>
            <person name="So Y."/>
        </authorList>
    </citation>
    <scope>NUCLEOTIDE SEQUENCE [LARGE SCALE GENOMIC DNA]</scope>
    <source>
        <strain evidence="3 4">STR3</strain>
    </source>
</reference>
<comment type="caution">
    <text evidence="3">The sequence shown here is derived from an EMBL/GenBank/DDBJ whole genome shotgun (WGS) entry which is preliminary data.</text>
</comment>
<evidence type="ECO:0000256" key="1">
    <source>
        <dbReference type="SAM" id="MobiDB-lite"/>
    </source>
</evidence>
<keyword evidence="2" id="KW-1133">Transmembrane helix</keyword>
<keyword evidence="4" id="KW-1185">Reference proteome</keyword>
<evidence type="ECO:0000313" key="4">
    <source>
        <dbReference type="Proteomes" id="UP001204524"/>
    </source>
</evidence>
<keyword evidence="2" id="KW-0812">Transmembrane</keyword>
<evidence type="ECO:0000256" key="2">
    <source>
        <dbReference type="SAM" id="Phobius"/>
    </source>
</evidence>
<dbReference type="EMBL" id="JANARS010000011">
    <property type="protein sequence ID" value="MCP3424096.1"/>
    <property type="molecule type" value="Genomic_DNA"/>
</dbReference>
<dbReference type="RefSeq" id="WP_254183257.1">
    <property type="nucleotide sequence ID" value="NZ_JANARS010000011.1"/>
</dbReference>
<evidence type="ECO:0000313" key="3">
    <source>
        <dbReference type="EMBL" id="MCP3424096.1"/>
    </source>
</evidence>
<keyword evidence="2" id="KW-0472">Membrane</keyword>
<protein>
    <submittedName>
        <fullName evidence="3">Uncharacterized protein</fullName>
    </submittedName>
</protein>
<dbReference type="Proteomes" id="UP001204524">
    <property type="component" value="Unassembled WGS sequence"/>
</dbReference>